<dbReference type="EMBL" id="SRMA01026961">
    <property type="protein sequence ID" value="TRY64887.1"/>
    <property type="molecule type" value="Genomic_DNA"/>
</dbReference>
<comment type="similarity">
    <text evidence="1">Belongs to the CEP170 family.</text>
</comment>
<dbReference type="PANTHER" id="PTHR15715">
    <property type="entry name" value="CENTROSOMAL PROTEIN OF 170 KDA"/>
    <property type="match status" value="1"/>
</dbReference>
<keyword evidence="5" id="KW-1185">Reference proteome</keyword>
<reference evidence="4 5" key="1">
    <citation type="journal article" date="2019" name="Sci. Data">
        <title>Hybrid genome assembly and annotation of Danionella translucida.</title>
        <authorList>
            <person name="Kadobianskyi M."/>
            <person name="Schulze L."/>
            <person name="Schuelke M."/>
            <person name="Judkewitz B."/>
        </authorList>
    </citation>
    <scope>NUCLEOTIDE SEQUENCE [LARGE SCALE GENOMIC DNA]</scope>
    <source>
        <strain evidence="4 5">Bolton</strain>
    </source>
</reference>
<name>A0A553NHG7_9TELE</name>
<dbReference type="OrthoDB" id="444265at2759"/>
<comment type="caution">
    <text evidence="4">The sequence shown here is derived from an EMBL/GenBank/DDBJ whole genome shotgun (WGS) entry which is preliminary data.</text>
</comment>
<feature type="region of interest" description="Disordered" evidence="2">
    <location>
        <begin position="26"/>
        <end position="73"/>
    </location>
</feature>
<evidence type="ECO:0000313" key="5">
    <source>
        <dbReference type="Proteomes" id="UP000316079"/>
    </source>
</evidence>
<organism evidence="4 5">
    <name type="scientific">Danionella cerebrum</name>
    <dbReference type="NCBI Taxonomy" id="2873325"/>
    <lineage>
        <taxon>Eukaryota</taxon>
        <taxon>Metazoa</taxon>
        <taxon>Chordata</taxon>
        <taxon>Craniata</taxon>
        <taxon>Vertebrata</taxon>
        <taxon>Euteleostomi</taxon>
        <taxon>Actinopterygii</taxon>
        <taxon>Neopterygii</taxon>
        <taxon>Teleostei</taxon>
        <taxon>Ostariophysi</taxon>
        <taxon>Cypriniformes</taxon>
        <taxon>Danionidae</taxon>
        <taxon>Danioninae</taxon>
        <taxon>Danionella</taxon>
    </lineage>
</organism>
<proteinExistence type="inferred from homology"/>
<accession>A0A553NHG7</accession>
<feature type="domain" description="CEP170 C-terminal" evidence="3">
    <location>
        <begin position="98"/>
        <end position="233"/>
    </location>
</feature>
<evidence type="ECO:0000259" key="3">
    <source>
        <dbReference type="Pfam" id="PF15308"/>
    </source>
</evidence>
<feature type="region of interest" description="Disordered" evidence="2">
    <location>
        <begin position="234"/>
        <end position="300"/>
    </location>
</feature>
<feature type="compositionally biased region" description="Polar residues" evidence="2">
    <location>
        <begin position="57"/>
        <end position="66"/>
    </location>
</feature>
<dbReference type="PANTHER" id="PTHR15715:SF17">
    <property type="entry name" value="CENTROSOMAL PROTEIN OF 170 KDA"/>
    <property type="match status" value="1"/>
</dbReference>
<protein>
    <recommendedName>
        <fullName evidence="3">CEP170 C-terminal domain-containing protein</fullName>
    </recommendedName>
</protein>
<feature type="non-terminal residue" evidence="4">
    <location>
        <position position="1"/>
    </location>
</feature>
<feature type="compositionally biased region" description="Polar residues" evidence="2">
    <location>
        <begin position="121"/>
        <end position="130"/>
    </location>
</feature>
<evidence type="ECO:0000256" key="1">
    <source>
        <dbReference type="ARBA" id="ARBA00010436"/>
    </source>
</evidence>
<dbReference type="Proteomes" id="UP000316079">
    <property type="component" value="Unassembled WGS sequence"/>
</dbReference>
<dbReference type="GO" id="GO:0005814">
    <property type="term" value="C:centriole"/>
    <property type="evidence" value="ECO:0007669"/>
    <property type="project" value="TreeGrafter"/>
</dbReference>
<evidence type="ECO:0000256" key="2">
    <source>
        <dbReference type="SAM" id="MobiDB-lite"/>
    </source>
</evidence>
<feature type="compositionally biased region" description="Low complexity" evidence="2">
    <location>
        <begin position="234"/>
        <end position="250"/>
    </location>
</feature>
<dbReference type="Pfam" id="PF15308">
    <property type="entry name" value="CEP170_C"/>
    <property type="match status" value="1"/>
</dbReference>
<feature type="region of interest" description="Disordered" evidence="2">
    <location>
        <begin position="120"/>
        <end position="143"/>
    </location>
</feature>
<dbReference type="STRING" id="623744.A0A553NHG7"/>
<sequence length="300" mass="33098">YAKDSEKWAPGVITEVTGPLSYRVRTSDGQVHRRHVDQLRDRIAPSWRPSGPESEDNNASLPNSSEIELPELRPTTMEFEHPGEEDAGTVSMSEPPCSRRYPLVERVFDESLNFRKIPPAQTKTSETNGRTVELRPRAPDSLDPQTALRRRTWNRDEAVLDSLLLTSVILFKDKDRKWDDIESKLSLDSEVPLPKTSNKDISSILTELKRIEKQLQLINVMVDPDGTLDALTSLGLTSPTTPKPKSIPGSQSIWPSLPSNGTSHPVPGATVTNPGPDKPSTGLGFIRKHLSGGESAIASK</sequence>
<dbReference type="AlphaFoldDB" id="A0A553NHG7"/>
<dbReference type="InterPro" id="IPR029300">
    <property type="entry name" value="CEP170_C"/>
</dbReference>
<dbReference type="InterPro" id="IPR051176">
    <property type="entry name" value="Cent_Immune-Sig_Mod"/>
</dbReference>
<gene>
    <name evidence="4" type="ORF">DNTS_024588</name>
</gene>
<evidence type="ECO:0000313" key="4">
    <source>
        <dbReference type="EMBL" id="TRY64887.1"/>
    </source>
</evidence>
<feature type="compositionally biased region" description="Polar residues" evidence="2">
    <location>
        <begin position="251"/>
        <end position="263"/>
    </location>
</feature>